<gene>
    <name evidence="2" type="ORF">CHLRE_08g359166v5</name>
</gene>
<evidence type="ECO:0000313" key="2">
    <source>
        <dbReference type="EMBL" id="PNW79591.1"/>
    </source>
</evidence>
<evidence type="ECO:0000256" key="1">
    <source>
        <dbReference type="SAM" id="MobiDB-lite"/>
    </source>
</evidence>
<dbReference type="RefSeq" id="XP_042921781.1">
    <property type="nucleotide sequence ID" value="XM_043064780.1"/>
</dbReference>
<organism evidence="2 3">
    <name type="scientific">Chlamydomonas reinhardtii</name>
    <name type="common">Chlamydomonas smithii</name>
    <dbReference type="NCBI Taxonomy" id="3055"/>
    <lineage>
        <taxon>Eukaryota</taxon>
        <taxon>Viridiplantae</taxon>
        <taxon>Chlorophyta</taxon>
        <taxon>core chlorophytes</taxon>
        <taxon>Chlorophyceae</taxon>
        <taxon>CS clade</taxon>
        <taxon>Chlamydomonadales</taxon>
        <taxon>Chlamydomonadaceae</taxon>
        <taxon>Chlamydomonas</taxon>
    </lineage>
</organism>
<proteinExistence type="predicted"/>
<dbReference type="KEGG" id="cre:CHLRE_08g359166v5"/>
<evidence type="ECO:0000313" key="3">
    <source>
        <dbReference type="Proteomes" id="UP000006906"/>
    </source>
</evidence>
<protein>
    <submittedName>
        <fullName evidence="2">Uncharacterized protein</fullName>
    </submittedName>
</protein>
<name>A0A2K3DGC7_CHLRE</name>
<dbReference type="Proteomes" id="UP000006906">
    <property type="component" value="Chromosome 8"/>
</dbReference>
<reference evidence="2 3" key="1">
    <citation type="journal article" date="2007" name="Science">
        <title>The Chlamydomonas genome reveals the evolution of key animal and plant functions.</title>
        <authorList>
            <person name="Merchant S.S."/>
            <person name="Prochnik S.E."/>
            <person name="Vallon O."/>
            <person name="Harris E.H."/>
            <person name="Karpowicz S.J."/>
            <person name="Witman G.B."/>
            <person name="Terry A."/>
            <person name="Salamov A."/>
            <person name="Fritz-Laylin L.K."/>
            <person name="Marechal-Drouard L."/>
            <person name="Marshall W.F."/>
            <person name="Qu L.H."/>
            <person name="Nelson D.R."/>
            <person name="Sanderfoot A.A."/>
            <person name="Spalding M.H."/>
            <person name="Kapitonov V.V."/>
            <person name="Ren Q."/>
            <person name="Ferris P."/>
            <person name="Lindquist E."/>
            <person name="Shapiro H."/>
            <person name="Lucas S.M."/>
            <person name="Grimwood J."/>
            <person name="Schmutz J."/>
            <person name="Cardol P."/>
            <person name="Cerutti H."/>
            <person name="Chanfreau G."/>
            <person name="Chen C.L."/>
            <person name="Cognat V."/>
            <person name="Croft M.T."/>
            <person name="Dent R."/>
            <person name="Dutcher S."/>
            <person name="Fernandez E."/>
            <person name="Fukuzawa H."/>
            <person name="Gonzalez-Ballester D."/>
            <person name="Gonzalez-Halphen D."/>
            <person name="Hallmann A."/>
            <person name="Hanikenne M."/>
            <person name="Hippler M."/>
            <person name="Inwood W."/>
            <person name="Jabbari K."/>
            <person name="Kalanon M."/>
            <person name="Kuras R."/>
            <person name="Lefebvre P.A."/>
            <person name="Lemaire S.D."/>
            <person name="Lobanov A.V."/>
            <person name="Lohr M."/>
            <person name="Manuell A."/>
            <person name="Meier I."/>
            <person name="Mets L."/>
            <person name="Mittag M."/>
            <person name="Mittelmeier T."/>
            <person name="Moroney J.V."/>
            <person name="Moseley J."/>
            <person name="Napoli C."/>
            <person name="Nedelcu A.M."/>
            <person name="Niyogi K."/>
            <person name="Novoselov S.V."/>
            <person name="Paulsen I.T."/>
            <person name="Pazour G."/>
            <person name="Purton S."/>
            <person name="Ral J.P."/>
            <person name="Riano-Pachon D.M."/>
            <person name="Riekhof W."/>
            <person name="Rymarquis L."/>
            <person name="Schroda M."/>
            <person name="Stern D."/>
            <person name="Umen J."/>
            <person name="Willows R."/>
            <person name="Wilson N."/>
            <person name="Zimmer S.L."/>
            <person name="Allmer J."/>
            <person name="Balk J."/>
            <person name="Bisova K."/>
            <person name="Chen C.J."/>
            <person name="Elias M."/>
            <person name="Gendler K."/>
            <person name="Hauser C."/>
            <person name="Lamb M.R."/>
            <person name="Ledford H."/>
            <person name="Long J.C."/>
            <person name="Minagawa J."/>
            <person name="Page M.D."/>
            <person name="Pan J."/>
            <person name="Pootakham W."/>
            <person name="Roje S."/>
            <person name="Rose A."/>
            <person name="Stahlberg E."/>
            <person name="Terauchi A.M."/>
            <person name="Yang P."/>
            <person name="Ball S."/>
            <person name="Bowler C."/>
            <person name="Dieckmann C.L."/>
            <person name="Gladyshev V.N."/>
            <person name="Green P."/>
            <person name="Jorgensen R."/>
            <person name="Mayfield S."/>
            <person name="Mueller-Roeber B."/>
            <person name="Rajamani S."/>
            <person name="Sayre R.T."/>
            <person name="Brokstein P."/>
            <person name="Dubchak I."/>
            <person name="Goodstein D."/>
            <person name="Hornick L."/>
            <person name="Huang Y.W."/>
            <person name="Jhaveri J."/>
            <person name="Luo Y."/>
            <person name="Martinez D."/>
            <person name="Ngau W.C."/>
            <person name="Otillar B."/>
            <person name="Poliakov A."/>
            <person name="Porter A."/>
            <person name="Szajkowski L."/>
            <person name="Werner G."/>
            <person name="Zhou K."/>
            <person name="Grigoriev I.V."/>
            <person name="Rokhsar D.S."/>
            <person name="Grossman A.R."/>
        </authorList>
    </citation>
    <scope>NUCLEOTIDE SEQUENCE [LARGE SCALE GENOMIC DNA]</scope>
    <source>
        <strain evidence="3">CC-503</strain>
    </source>
</reference>
<accession>A0A2K3DGC7</accession>
<dbReference type="InParanoid" id="A0A2K3DGC7"/>
<feature type="region of interest" description="Disordered" evidence="1">
    <location>
        <begin position="28"/>
        <end position="83"/>
    </location>
</feature>
<dbReference type="EMBL" id="CM008969">
    <property type="protein sequence ID" value="PNW79591.1"/>
    <property type="molecule type" value="Genomic_DNA"/>
</dbReference>
<feature type="compositionally biased region" description="Basic residues" evidence="1">
    <location>
        <begin position="64"/>
        <end position="73"/>
    </location>
</feature>
<dbReference type="GeneID" id="66054289"/>
<keyword evidence="3" id="KW-1185">Reference proteome</keyword>
<dbReference type="Gramene" id="PNW79591">
    <property type="protein sequence ID" value="PNW79591"/>
    <property type="gene ID" value="CHLRE_08g359166v5"/>
</dbReference>
<sequence length="83" mass="9146">MQVPKPPKADEGAAAAMSYMVYGRAVRQRPPAEDGGGSMRRWSSAANSEAPPTNPGQLWYTRAQKSRPNRHRRQPDLSRAGAR</sequence>
<dbReference type="AlphaFoldDB" id="A0A2K3DGC7"/>